<sequence>MKVKILGIQSVNYTSHRTGNPVKGVTLHSMFKDSQVTGDAVSSIFVSDALQIPVVGELKVGQTVDIEYNNRGFVCGLSVCN</sequence>
<evidence type="ECO:0000313" key="2">
    <source>
        <dbReference type="Proteomes" id="UP000005384"/>
    </source>
</evidence>
<name>G5IGF5_9FIRM</name>
<protein>
    <submittedName>
        <fullName evidence="1">Uncharacterized protein</fullName>
    </submittedName>
</protein>
<proteinExistence type="predicted"/>
<evidence type="ECO:0000313" key="1">
    <source>
        <dbReference type="EMBL" id="EHI59434.1"/>
    </source>
</evidence>
<gene>
    <name evidence="1" type="ORF">HMPREF9473_02583</name>
</gene>
<dbReference type="OrthoDB" id="2063528at2"/>
<dbReference type="HOGENOM" id="CLU_2567913_0_0_9"/>
<dbReference type="Proteomes" id="UP000005384">
    <property type="component" value="Unassembled WGS sequence"/>
</dbReference>
<reference evidence="1 2" key="1">
    <citation type="submission" date="2011-08" db="EMBL/GenBank/DDBJ databases">
        <title>The Genome Sequence of Clostridium hathewayi WAL-18680.</title>
        <authorList>
            <consortium name="The Broad Institute Genome Sequencing Platform"/>
            <person name="Earl A."/>
            <person name="Ward D."/>
            <person name="Feldgarden M."/>
            <person name="Gevers D."/>
            <person name="Finegold S.M."/>
            <person name="Summanen P.H."/>
            <person name="Molitoris D.R."/>
            <person name="Song M."/>
            <person name="Daigneault M."/>
            <person name="Allen-Vercoe E."/>
            <person name="Young S.K."/>
            <person name="Zeng Q."/>
            <person name="Gargeya S."/>
            <person name="Fitzgerald M."/>
            <person name="Haas B."/>
            <person name="Abouelleil A."/>
            <person name="Alvarado L."/>
            <person name="Arachchi H.M."/>
            <person name="Berlin A."/>
            <person name="Brown A."/>
            <person name="Chapman S.B."/>
            <person name="Chen Z."/>
            <person name="Dunbar C."/>
            <person name="Freedman E."/>
            <person name="Gearin G."/>
            <person name="Gellesch M."/>
            <person name="Goldberg J."/>
            <person name="Griggs A."/>
            <person name="Gujja S."/>
            <person name="Heiman D."/>
            <person name="Howarth C."/>
            <person name="Larson L."/>
            <person name="Lui A."/>
            <person name="MacDonald P.J.P."/>
            <person name="Montmayeur A."/>
            <person name="Murphy C."/>
            <person name="Neiman D."/>
            <person name="Pearson M."/>
            <person name="Priest M."/>
            <person name="Roberts A."/>
            <person name="Saif S."/>
            <person name="Shea T."/>
            <person name="Shenoy N."/>
            <person name="Sisk P."/>
            <person name="Stolte C."/>
            <person name="Sykes S."/>
            <person name="Wortman J."/>
            <person name="Nusbaum C."/>
            <person name="Birren B."/>
        </authorList>
    </citation>
    <scope>NUCLEOTIDE SEQUENCE [LARGE SCALE GENOMIC DNA]</scope>
    <source>
        <strain evidence="1 2">WAL-18680</strain>
    </source>
</reference>
<organism evidence="1 2">
    <name type="scientific">Hungatella hathewayi WAL-18680</name>
    <dbReference type="NCBI Taxonomy" id="742737"/>
    <lineage>
        <taxon>Bacteria</taxon>
        <taxon>Bacillati</taxon>
        <taxon>Bacillota</taxon>
        <taxon>Clostridia</taxon>
        <taxon>Lachnospirales</taxon>
        <taxon>Lachnospiraceae</taxon>
        <taxon>Hungatella</taxon>
    </lineage>
</organism>
<accession>G5IGF5</accession>
<comment type="caution">
    <text evidence="1">The sequence shown here is derived from an EMBL/GenBank/DDBJ whole genome shotgun (WGS) entry which is preliminary data.</text>
</comment>
<dbReference type="EMBL" id="ADLN01000058">
    <property type="protein sequence ID" value="EHI59434.1"/>
    <property type="molecule type" value="Genomic_DNA"/>
</dbReference>
<keyword evidence="2" id="KW-1185">Reference proteome</keyword>
<dbReference type="AlphaFoldDB" id="G5IGF5"/>
<dbReference type="RefSeq" id="WP_006780562.1">
    <property type="nucleotide sequence ID" value="NZ_CP040506.1"/>
</dbReference>